<reference evidence="3 4" key="1">
    <citation type="submission" date="2020-07" db="EMBL/GenBank/DDBJ databases">
        <title>Huge and variable diversity of episymbiotic CPR bacteria and DPANN archaea in groundwater ecosystems.</title>
        <authorList>
            <person name="He C.Y."/>
            <person name="Keren R."/>
            <person name="Whittaker M."/>
            <person name="Farag I.F."/>
            <person name="Doudna J."/>
            <person name="Cate J.H.D."/>
            <person name="Banfield J.F."/>
        </authorList>
    </citation>
    <scope>NUCLEOTIDE SEQUENCE [LARGE SCALE GENOMIC DNA]</scope>
    <source>
        <strain evidence="3">NC_groundwater_70_Ag_B-0.1um_54_66</strain>
    </source>
</reference>
<evidence type="ECO:0000313" key="3">
    <source>
        <dbReference type="EMBL" id="QQG37170.1"/>
    </source>
</evidence>
<keyword evidence="1" id="KW-0472">Membrane</keyword>
<dbReference type="EMBL" id="CP066681">
    <property type="protein sequence ID" value="QQG37170.1"/>
    <property type="molecule type" value="Genomic_DNA"/>
</dbReference>
<organism evidence="3 4">
    <name type="scientific">Micavibrio aeruginosavorus</name>
    <dbReference type="NCBI Taxonomy" id="349221"/>
    <lineage>
        <taxon>Bacteria</taxon>
        <taxon>Pseudomonadati</taxon>
        <taxon>Bdellovibrionota</taxon>
        <taxon>Bdellovibrionia</taxon>
        <taxon>Bdellovibrionales</taxon>
        <taxon>Pseudobdellovibrionaceae</taxon>
        <taxon>Micavibrio</taxon>
    </lineage>
</organism>
<feature type="transmembrane region" description="Helical" evidence="1">
    <location>
        <begin position="200"/>
        <end position="220"/>
    </location>
</feature>
<dbReference type="AlphaFoldDB" id="A0A7T5R471"/>
<accession>A0A7T5R471</accession>
<keyword evidence="1" id="KW-1133">Transmembrane helix</keyword>
<dbReference type="Pfam" id="PF12158">
    <property type="entry name" value="DUF3592"/>
    <property type="match status" value="1"/>
</dbReference>
<feature type="transmembrane region" description="Helical" evidence="1">
    <location>
        <begin position="320"/>
        <end position="339"/>
    </location>
</feature>
<evidence type="ECO:0000313" key="4">
    <source>
        <dbReference type="Proteomes" id="UP000595362"/>
    </source>
</evidence>
<protein>
    <submittedName>
        <fullName evidence="3">DUF3592 domain-containing protein</fullName>
    </submittedName>
</protein>
<feature type="transmembrane region" description="Helical" evidence="1">
    <location>
        <begin position="296"/>
        <end position="314"/>
    </location>
</feature>
<feature type="transmembrane region" description="Helical" evidence="1">
    <location>
        <begin position="15"/>
        <end position="37"/>
    </location>
</feature>
<feature type="domain" description="DUF3592" evidence="2">
    <location>
        <begin position="433"/>
        <end position="501"/>
    </location>
</feature>
<dbReference type="InterPro" id="IPR021994">
    <property type="entry name" value="DUF3592"/>
</dbReference>
<feature type="transmembrane region" description="Helical" evidence="1">
    <location>
        <begin position="501"/>
        <end position="522"/>
    </location>
</feature>
<dbReference type="Proteomes" id="UP000595362">
    <property type="component" value="Chromosome"/>
</dbReference>
<name>A0A7T5R471_9BACT</name>
<evidence type="ECO:0000256" key="1">
    <source>
        <dbReference type="SAM" id="Phobius"/>
    </source>
</evidence>
<gene>
    <name evidence="3" type="ORF">HYS17_05255</name>
</gene>
<keyword evidence="1" id="KW-0812">Transmembrane</keyword>
<proteinExistence type="predicted"/>
<evidence type="ECO:0000259" key="2">
    <source>
        <dbReference type="Pfam" id="PF12158"/>
    </source>
</evidence>
<sequence>MIGFIFEVLGAVNQLLFVLMGLVFFGIGGVMSAYPVWQRLRHPRVKARIVELYGDRAATAVPQQDKTETVQRQGLRSSTMKSDVTRTPGAAVAAGFVVLLFLGIPLTFIAIGGYFAYDYFDLKASGLSAHGTVVRIEEYTDSEGDTSYTPVVEFADRSGVTQQHKSRVSSRQFDVGGRVDVIYEDGDPGHFIIDLFWHNMIVPVVCIGMGSLFLFLMFFAGRAQFRPRREIQPSSYRPKAFSTMFYPVYEYIAPDGRLLRAQSKDASNWIPGHLPGTEVMVSLSPDNYERVEKTPMILFIFGLIFLTPGIFILSESIKGLEFGFPLFIAAAGFFGFIGFKLSRTIKPRHLWETRDQFRERMNLKRNKAGKNGSDGCKGVLLTPQEISDFLLQHDRAMAIWSPLYVLLATAMIVGGYYLYNKQSGFEATAMKARGEVVRLISKSDSDGMTYYPEISFTTRDGREIEFRDSVGSNPPSAERGDEVKVLYNPERPSEAIVDRGWFNLLPGVGLLWIGGMWLVGSLKSWAQSLIRLSGMRR</sequence>
<feature type="transmembrane region" description="Helical" evidence="1">
    <location>
        <begin position="397"/>
        <end position="419"/>
    </location>
</feature>
<feature type="transmembrane region" description="Helical" evidence="1">
    <location>
        <begin position="90"/>
        <end position="117"/>
    </location>
</feature>